<dbReference type="AlphaFoldDB" id="A0A6A4I068"/>
<accession>A0A6A4I068</accession>
<dbReference type="Gene3D" id="2.60.120.260">
    <property type="entry name" value="Galactose-binding domain-like"/>
    <property type="match status" value="1"/>
</dbReference>
<reference evidence="1" key="1">
    <citation type="journal article" date="2019" name="Environ. Microbiol.">
        <title>Fungal ecological strategies reflected in gene transcription - a case study of two litter decomposers.</title>
        <authorList>
            <person name="Barbi F."/>
            <person name="Kohler A."/>
            <person name="Barry K."/>
            <person name="Baskaran P."/>
            <person name="Daum C."/>
            <person name="Fauchery L."/>
            <person name="Ihrmark K."/>
            <person name="Kuo A."/>
            <person name="LaButti K."/>
            <person name="Lipzen A."/>
            <person name="Morin E."/>
            <person name="Grigoriev I.V."/>
            <person name="Henrissat B."/>
            <person name="Lindahl B."/>
            <person name="Martin F."/>
        </authorList>
    </citation>
    <scope>NUCLEOTIDE SEQUENCE</scope>
    <source>
        <strain evidence="1">JB14</strain>
    </source>
</reference>
<dbReference type="SUPFAM" id="SSF49785">
    <property type="entry name" value="Galactose-binding domain-like"/>
    <property type="match status" value="1"/>
</dbReference>
<organism evidence="1 2">
    <name type="scientific">Gymnopus androsaceus JB14</name>
    <dbReference type="NCBI Taxonomy" id="1447944"/>
    <lineage>
        <taxon>Eukaryota</taxon>
        <taxon>Fungi</taxon>
        <taxon>Dikarya</taxon>
        <taxon>Basidiomycota</taxon>
        <taxon>Agaricomycotina</taxon>
        <taxon>Agaricomycetes</taxon>
        <taxon>Agaricomycetidae</taxon>
        <taxon>Agaricales</taxon>
        <taxon>Marasmiineae</taxon>
        <taxon>Omphalotaceae</taxon>
        <taxon>Gymnopus</taxon>
    </lineage>
</organism>
<dbReference type="InterPro" id="IPR008979">
    <property type="entry name" value="Galactose-bd-like_sf"/>
</dbReference>
<gene>
    <name evidence="1" type="ORF">BT96DRAFT_974424</name>
</gene>
<proteinExistence type="predicted"/>
<dbReference type="Proteomes" id="UP000799118">
    <property type="component" value="Unassembled WGS sequence"/>
</dbReference>
<keyword evidence="2" id="KW-1185">Reference proteome</keyword>
<name>A0A6A4I068_9AGAR</name>
<protein>
    <submittedName>
        <fullName evidence="1">Uncharacterized protein</fullName>
    </submittedName>
</protein>
<dbReference type="EMBL" id="ML769437">
    <property type="protein sequence ID" value="KAE9402205.1"/>
    <property type="molecule type" value="Genomic_DNA"/>
</dbReference>
<evidence type="ECO:0000313" key="1">
    <source>
        <dbReference type="EMBL" id="KAE9402205.1"/>
    </source>
</evidence>
<dbReference type="OrthoDB" id="10036721at2759"/>
<evidence type="ECO:0000313" key="2">
    <source>
        <dbReference type="Proteomes" id="UP000799118"/>
    </source>
</evidence>
<sequence>MHRTPMLHLTGSEVQSHLEAAPPPLDLTNALWIWTGEGPNIPGMRAFRKHLPKGKSKAVCVTFAISCDDAYTVWVNGKYIGNNTWKAGSPSGASWHILDEYSVSLSHTDNVIAVNATNVVSVDGVILTGSATPPKGFQEIGFDDSKWTPAAVIGGIGTAPWAPLSIAPFTGKACGVPDTDHHYPGPGPVLICPVLPPLPDGAKSPYWDLRTQIDCEIQRMEEALFLCRKEKQKLIDQLIIIIRQISSFGGDPGNFCQLVHCDASVEHHSHIETITQSGGGWWTP</sequence>